<evidence type="ECO:0000313" key="5">
    <source>
        <dbReference type="Proteomes" id="UP001530377"/>
    </source>
</evidence>
<dbReference type="Proteomes" id="UP001530377">
    <property type="component" value="Unassembled WGS sequence"/>
</dbReference>
<dbReference type="PANTHER" id="PTHR44360">
    <property type="entry name" value="DNAJ HOMOLOG SUBFAMILY B MEMBER 9"/>
    <property type="match status" value="1"/>
</dbReference>
<dbReference type="AlphaFoldDB" id="A0ABD3RV98"/>
<proteinExistence type="predicted"/>
<gene>
    <name evidence="4" type="ORF">ACHAXA_011634</name>
</gene>
<dbReference type="Gene3D" id="1.10.287.110">
    <property type="entry name" value="DnaJ domain"/>
    <property type="match status" value="1"/>
</dbReference>
<evidence type="ECO:0000313" key="4">
    <source>
        <dbReference type="EMBL" id="KAL3816137.1"/>
    </source>
</evidence>
<dbReference type="SUPFAM" id="SSF46565">
    <property type="entry name" value="Chaperone J-domain"/>
    <property type="match status" value="1"/>
</dbReference>
<feature type="region of interest" description="Disordered" evidence="2">
    <location>
        <begin position="246"/>
        <end position="270"/>
    </location>
</feature>
<feature type="domain" description="J" evidence="3">
    <location>
        <begin position="13"/>
        <end position="78"/>
    </location>
</feature>
<dbReference type="PANTHER" id="PTHR44360:SF1">
    <property type="entry name" value="DNAJ HOMOLOG SUBFAMILY B MEMBER 9"/>
    <property type="match status" value="1"/>
</dbReference>
<reference evidence="4 5" key="1">
    <citation type="submission" date="2024-10" db="EMBL/GenBank/DDBJ databases">
        <title>Updated reference genomes for cyclostephanoid diatoms.</title>
        <authorList>
            <person name="Roberts W.R."/>
            <person name="Alverson A.J."/>
        </authorList>
    </citation>
    <scope>NUCLEOTIDE SEQUENCE [LARGE SCALE GENOMIC DNA]</scope>
    <source>
        <strain evidence="4 5">AJA228-03</strain>
    </source>
</reference>
<comment type="caution">
    <text evidence="4">The sequence shown here is derived from an EMBL/GenBank/DDBJ whole genome shotgun (WGS) entry which is preliminary data.</text>
</comment>
<keyword evidence="5" id="KW-1185">Reference proteome</keyword>
<dbReference type="Pfam" id="PF00226">
    <property type="entry name" value="DnaJ"/>
    <property type="match status" value="1"/>
</dbReference>
<dbReference type="EMBL" id="JALLPB020000164">
    <property type="protein sequence ID" value="KAL3816137.1"/>
    <property type="molecule type" value="Genomic_DNA"/>
</dbReference>
<organism evidence="4 5">
    <name type="scientific">Cyclostephanos tholiformis</name>
    <dbReference type="NCBI Taxonomy" id="382380"/>
    <lineage>
        <taxon>Eukaryota</taxon>
        <taxon>Sar</taxon>
        <taxon>Stramenopiles</taxon>
        <taxon>Ochrophyta</taxon>
        <taxon>Bacillariophyta</taxon>
        <taxon>Coscinodiscophyceae</taxon>
        <taxon>Thalassiosirophycidae</taxon>
        <taxon>Stephanodiscales</taxon>
        <taxon>Stephanodiscaceae</taxon>
        <taxon>Cyclostephanos</taxon>
    </lineage>
</organism>
<accession>A0ABD3RV98</accession>
<feature type="region of interest" description="Disordered" evidence="2">
    <location>
        <begin position="147"/>
        <end position="176"/>
    </location>
</feature>
<dbReference type="PROSITE" id="PS50076">
    <property type="entry name" value="DNAJ_2"/>
    <property type="match status" value="1"/>
</dbReference>
<dbReference type="InterPro" id="IPR001623">
    <property type="entry name" value="DnaJ_domain"/>
</dbReference>
<name>A0ABD3RV98_9STRA</name>
<sequence>MSAPPSLRDFTKDLYRLLRLPRTASHSEIKRSYREMALSLHPDRGHKCEMRTAEFKEVSEAYRILSDRSIRAEYDRWLDGAEFGDDGRVVRRRTYSGSRAAERNPFYRKVYSPAAPPGMKTFDRQRHFDMHYGQGMMNEEIERARKRAEAASPRNKSGRSYRSPLGAGFSFDGRRPLREQMNPYSRKGEQQHDDVHDGGFRIVYEEAHVNMNGSMDLNGAAKQQRSVNGKEYIIERMKDRRKYRVRERGEPNPYRRQHSQGVADDANDRSSWCVVM</sequence>
<dbReference type="CDD" id="cd06257">
    <property type="entry name" value="DnaJ"/>
    <property type="match status" value="1"/>
</dbReference>
<evidence type="ECO:0000256" key="1">
    <source>
        <dbReference type="ARBA" id="ARBA00023186"/>
    </source>
</evidence>
<dbReference type="InterPro" id="IPR051948">
    <property type="entry name" value="Hsp70_co-chaperone_J-domain"/>
</dbReference>
<protein>
    <recommendedName>
        <fullName evidence="3">J domain-containing protein</fullName>
    </recommendedName>
</protein>
<evidence type="ECO:0000259" key="3">
    <source>
        <dbReference type="PROSITE" id="PS50076"/>
    </source>
</evidence>
<dbReference type="InterPro" id="IPR036869">
    <property type="entry name" value="J_dom_sf"/>
</dbReference>
<keyword evidence="1" id="KW-0143">Chaperone</keyword>
<evidence type="ECO:0000256" key="2">
    <source>
        <dbReference type="SAM" id="MobiDB-lite"/>
    </source>
</evidence>
<dbReference type="PRINTS" id="PR00625">
    <property type="entry name" value="JDOMAIN"/>
</dbReference>
<dbReference type="SMART" id="SM00271">
    <property type="entry name" value="DnaJ"/>
    <property type="match status" value="1"/>
</dbReference>